<name>A0A4U8UMC1_STECR</name>
<dbReference type="GO" id="GO:0000932">
    <property type="term" value="C:P-body"/>
    <property type="evidence" value="ECO:0007669"/>
    <property type="project" value="TreeGrafter"/>
</dbReference>
<gene>
    <name evidence="2" type="ORF">L596_001458</name>
</gene>
<dbReference type="PANTHER" id="PTHR13162:SF8">
    <property type="entry name" value="CCR4-NOT TRANSCRIPTION COMPLEX SUBUNIT 1"/>
    <property type="match status" value="1"/>
</dbReference>
<dbReference type="InterPro" id="IPR032191">
    <property type="entry name" value="CNOT1_CAF1_bind"/>
</dbReference>
<reference evidence="2 3" key="1">
    <citation type="journal article" date="2015" name="Genome Biol.">
        <title>Comparative genomics of Steinernema reveals deeply conserved gene regulatory networks.</title>
        <authorList>
            <person name="Dillman A.R."/>
            <person name="Macchietto M."/>
            <person name="Porter C.F."/>
            <person name="Rogers A."/>
            <person name="Williams B."/>
            <person name="Antoshechkin I."/>
            <person name="Lee M.M."/>
            <person name="Goodwin Z."/>
            <person name="Lu X."/>
            <person name="Lewis E.E."/>
            <person name="Goodrich-Blair H."/>
            <person name="Stock S.P."/>
            <person name="Adams B.J."/>
            <person name="Sternberg P.W."/>
            <person name="Mortazavi A."/>
        </authorList>
    </citation>
    <scope>NUCLEOTIDE SEQUENCE [LARGE SCALE GENOMIC DNA]</scope>
    <source>
        <strain evidence="2 3">ALL</strain>
    </source>
</reference>
<organism evidence="2 3">
    <name type="scientific">Steinernema carpocapsae</name>
    <name type="common">Entomopathogenic nematode</name>
    <dbReference type="NCBI Taxonomy" id="34508"/>
    <lineage>
        <taxon>Eukaryota</taxon>
        <taxon>Metazoa</taxon>
        <taxon>Ecdysozoa</taxon>
        <taxon>Nematoda</taxon>
        <taxon>Chromadorea</taxon>
        <taxon>Rhabditida</taxon>
        <taxon>Tylenchina</taxon>
        <taxon>Panagrolaimomorpha</taxon>
        <taxon>Strongyloidoidea</taxon>
        <taxon>Steinernematidae</taxon>
        <taxon>Steinernema</taxon>
    </lineage>
</organism>
<keyword evidence="3" id="KW-1185">Reference proteome</keyword>
<evidence type="ECO:0000313" key="3">
    <source>
        <dbReference type="Proteomes" id="UP000298663"/>
    </source>
</evidence>
<dbReference type="EMBL" id="AZBU02000001">
    <property type="protein sequence ID" value="TMS33759.1"/>
    <property type="molecule type" value="Genomic_DNA"/>
</dbReference>
<protein>
    <recommendedName>
        <fullName evidence="1">CCR4-NOT transcription complex subunit 1 CAF1-binding domain-containing protein</fullName>
    </recommendedName>
</protein>
<accession>A0A4U8UMC1</accession>
<dbReference type="Pfam" id="PF16415">
    <property type="entry name" value="CNOT1_CAF1_bind"/>
    <property type="match status" value="1"/>
</dbReference>
<evidence type="ECO:0000259" key="1">
    <source>
        <dbReference type="Pfam" id="PF16415"/>
    </source>
</evidence>
<feature type="domain" description="CCR4-NOT transcription complex subunit 1 CAF1-binding" evidence="1">
    <location>
        <begin position="115"/>
        <end position="297"/>
    </location>
</feature>
<dbReference type="Proteomes" id="UP000298663">
    <property type="component" value="Chromosome X"/>
</dbReference>
<dbReference type="PANTHER" id="PTHR13162">
    <property type="entry name" value="CCR4-NOT TRANSCRIPTION COMPLEX"/>
    <property type="match status" value="1"/>
</dbReference>
<dbReference type="EMBL" id="CM016762">
    <property type="protein sequence ID" value="TMS33759.1"/>
    <property type="molecule type" value="Genomic_DNA"/>
</dbReference>
<sequence>MRVVANVNDNLLIGVSWILGDKLDQKVLQEAIRFGLEPENSRSRIEAPPERPMYSLGSIMMRPRSPFCDWEPDTSIVTYLHSTLSKMSGTVNSSSYASNSYVNSSVTTLMQYQCAYSTEFVPWFSRYLLNHCMKSPNAMLTACYQFFSFLCFRKPCLRPFMRKECIVYIKRILEKPCELSTIAQDGAHLKNLGSWLGFMTIGSNRPLLREELDINEVLRKASYVRGTTELLMVVPFVARILRASRMSILFSPDSAWITSILKTLAAIYDNERDLTRLSVRFEIETLMMHLGFKINELIVERRNEDTTVDIASRLEYSSFAIKHEGDAMTSPLLLSRDLGITLAAAELYLHCCYPNDVIYANLEGINEEVIIESNGFIMNMPDVENVRELVGERRMFDVHNEARNVPSQTPFYQYVDPMHDPHVQDAAPSSMFSVDSDDEPLPVDFNHCAETLFYDLFKKYNSGVRIDAFDSLYCMLMAYCEQGLLSEQCAEPFLEACMYAYVKKGYDMCGDGDEMTHRHQCHFLGDALGSLIVVTVEEYEQRDGTSAEFVGKVFHMLFDVLSEDLAQKTYRKFLPFMYARLILSVIWGLNNVCLRLRSEPLLLEYQKKFAELMHMLRPEIMPAFAFYWLEMVGNHKVISCFNTNKTQGYASRAIYAKMMATLNQFITDFIDHHGAFVASIETLLEVSDVRLLLINEASFLGFSRRCLTTSRSIPSSCPPTAASCGRTMKRSLNQPINIMYSHVVICSIETLVVF</sequence>
<dbReference type="InterPro" id="IPR040398">
    <property type="entry name" value="Not1"/>
</dbReference>
<dbReference type="Gene3D" id="1.25.40.790">
    <property type="match status" value="1"/>
</dbReference>
<proteinExistence type="predicted"/>
<reference evidence="2 3" key="2">
    <citation type="journal article" date="2019" name="G3 (Bethesda)">
        <title>Hybrid Assembly of the Genome of the Entomopathogenic Nematode Steinernema carpocapsae Identifies the X-Chromosome.</title>
        <authorList>
            <person name="Serra L."/>
            <person name="Macchietto M."/>
            <person name="Macias-Munoz A."/>
            <person name="McGill C.J."/>
            <person name="Rodriguez I.M."/>
            <person name="Rodriguez B."/>
            <person name="Murad R."/>
            <person name="Mortazavi A."/>
        </authorList>
    </citation>
    <scope>NUCLEOTIDE SEQUENCE [LARGE SCALE GENOMIC DNA]</scope>
    <source>
        <strain evidence="2 3">ALL</strain>
    </source>
</reference>
<dbReference type="GO" id="GO:0030015">
    <property type="term" value="C:CCR4-NOT core complex"/>
    <property type="evidence" value="ECO:0007669"/>
    <property type="project" value="InterPro"/>
</dbReference>
<dbReference type="OrthoDB" id="1933107at2759"/>
<evidence type="ECO:0000313" key="2">
    <source>
        <dbReference type="EMBL" id="TMS33759.1"/>
    </source>
</evidence>
<dbReference type="GO" id="GO:0060090">
    <property type="term" value="F:molecular adaptor activity"/>
    <property type="evidence" value="ECO:0007669"/>
    <property type="project" value="TreeGrafter"/>
</dbReference>
<dbReference type="AlphaFoldDB" id="A0A4U8UMC1"/>
<comment type="caution">
    <text evidence="2">The sequence shown here is derived from an EMBL/GenBank/DDBJ whole genome shotgun (WGS) entry which is preliminary data.</text>
</comment>
<dbReference type="Gene3D" id="1.25.40.180">
    <property type="match status" value="1"/>
</dbReference>
<dbReference type="GO" id="GO:0000288">
    <property type="term" value="P:nuclear-transcribed mRNA catabolic process, deadenylation-dependent decay"/>
    <property type="evidence" value="ECO:0007669"/>
    <property type="project" value="TreeGrafter"/>
</dbReference>
<dbReference type="STRING" id="34508.A0A4U8UMC1"/>
<dbReference type="GO" id="GO:0017148">
    <property type="term" value="P:negative regulation of translation"/>
    <property type="evidence" value="ECO:0007669"/>
    <property type="project" value="InterPro"/>
</dbReference>